<dbReference type="Gene3D" id="3.40.50.10490">
    <property type="entry name" value="Glucose-6-phosphate isomerase like protein, domain 1"/>
    <property type="match status" value="1"/>
</dbReference>
<dbReference type="PANTHER" id="PTHR30390">
    <property type="entry name" value="SEDOHEPTULOSE 7-PHOSPHATE ISOMERASE / DNAA INITIATOR-ASSOCIATING FACTOR FOR REPLICATION INITIATION"/>
    <property type="match status" value="1"/>
</dbReference>
<gene>
    <name evidence="2" type="ORF">CWE11_06410</name>
</gene>
<dbReference type="SUPFAM" id="SSF53697">
    <property type="entry name" value="SIS domain"/>
    <property type="match status" value="1"/>
</dbReference>
<reference evidence="2 3" key="1">
    <citation type="journal article" date="2011" name="Front. Microbiol.">
        <title>Genomic signatures of strain selection and enhancement in Bacillus atrophaeus var. globigii, a historical biowarfare simulant.</title>
        <authorList>
            <person name="Gibbons H.S."/>
            <person name="Broomall S.M."/>
            <person name="McNew L.A."/>
            <person name="Daligault H."/>
            <person name="Chapman C."/>
            <person name="Bruce D."/>
            <person name="Karavis M."/>
            <person name="Krepps M."/>
            <person name="McGregor P.A."/>
            <person name="Hong C."/>
            <person name="Park K.H."/>
            <person name="Akmal A."/>
            <person name="Feldman A."/>
            <person name="Lin J.S."/>
            <person name="Chang W.E."/>
            <person name="Higgs B.W."/>
            <person name="Demirev P."/>
            <person name="Lindquist J."/>
            <person name="Liem A."/>
            <person name="Fochler E."/>
            <person name="Read T.D."/>
            <person name="Tapia R."/>
            <person name="Johnson S."/>
            <person name="Bishop-Lilly K.A."/>
            <person name="Detter C."/>
            <person name="Han C."/>
            <person name="Sozhamannan S."/>
            <person name="Rosenzweig C.N."/>
            <person name="Skowronski E.W."/>
        </authorList>
    </citation>
    <scope>NUCLEOTIDE SEQUENCE [LARGE SCALE GENOMIC DNA]</scope>
    <source>
        <strain evidence="2 3">GYP-17</strain>
    </source>
</reference>
<feature type="domain" description="SIS" evidence="1">
    <location>
        <begin position="42"/>
        <end position="195"/>
    </location>
</feature>
<dbReference type="GO" id="GO:0097367">
    <property type="term" value="F:carbohydrate derivative binding"/>
    <property type="evidence" value="ECO:0007669"/>
    <property type="project" value="InterPro"/>
</dbReference>
<dbReference type="PANTHER" id="PTHR30390:SF6">
    <property type="entry name" value="DNAA INITIATOR-ASSOCIATING PROTEIN DIAA"/>
    <property type="match status" value="1"/>
</dbReference>
<dbReference type="Proteomes" id="UP000288405">
    <property type="component" value="Unassembled WGS sequence"/>
</dbReference>
<evidence type="ECO:0000259" key="1">
    <source>
        <dbReference type="PROSITE" id="PS51464"/>
    </source>
</evidence>
<dbReference type="InterPro" id="IPR050099">
    <property type="entry name" value="SIS_GmhA/DiaA_subfam"/>
</dbReference>
<dbReference type="Pfam" id="PF13580">
    <property type="entry name" value="SIS_2"/>
    <property type="match status" value="1"/>
</dbReference>
<protein>
    <submittedName>
        <fullName evidence="2">Phosphoheptose isomerase</fullName>
    </submittedName>
</protein>
<keyword evidence="2" id="KW-0413">Isomerase</keyword>
<dbReference type="CDD" id="cd05006">
    <property type="entry name" value="SIS_GmhA"/>
    <property type="match status" value="1"/>
</dbReference>
<evidence type="ECO:0000313" key="3">
    <source>
        <dbReference type="Proteomes" id="UP000288405"/>
    </source>
</evidence>
<dbReference type="PROSITE" id="PS51464">
    <property type="entry name" value="SIS"/>
    <property type="match status" value="1"/>
</dbReference>
<keyword evidence="3" id="KW-1185">Reference proteome</keyword>
<dbReference type="InterPro" id="IPR001347">
    <property type="entry name" value="SIS_dom"/>
</dbReference>
<dbReference type="GO" id="GO:1901135">
    <property type="term" value="P:carbohydrate derivative metabolic process"/>
    <property type="evidence" value="ECO:0007669"/>
    <property type="project" value="InterPro"/>
</dbReference>
<evidence type="ECO:0000313" key="2">
    <source>
        <dbReference type="EMBL" id="RUO33472.1"/>
    </source>
</evidence>
<name>A0A432WI27_9GAMM</name>
<accession>A0A432WI27</accession>
<sequence length="195" mass="21327">MAEGRILMMQDTIRTYFNESIQIQVAAADTLAQAVEQAASLLVQSLLSGRRIFSCGDGNSAFIAHHFTDLLLHGSRLERPPFPAITLGANSTHPNQEECLSRQISALGSAGDLLVTFVCQQHSERVHQAMEAALSREMTIVTVVGEEAPEITGLLGPSDVEVRIPSSNPARIVEQQLFFSQLLVDLIERQIFEGE</sequence>
<organism evidence="2 3">
    <name type="scientific">Aliidiomarina sanyensis</name>
    <dbReference type="NCBI Taxonomy" id="1249555"/>
    <lineage>
        <taxon>Bacteria</taxon>
        <taxon>Pseudomonadati</taxon>
        <taxon>Pseudomonadota</taxon>
        <taxon>Gammaproteobacteria</taxon>
        <taxon>Alteromonadales</taxon>
        <taxon>Idiomarinaceae</taxon>
        <taxon>Aliidiomarina</taxon>
    </lineage>
</organism>
<comment type="caution">
    <text evidence="2">The sequence shown here is derived from an EMBL/GenBank/DDBJ whole genome shotgun (WGS) entry which is preliminary data.</text>
</comment>
<dbReference type="GO" id="GO:0016853">
    <property type="term" value="F:isomerase activity"/>
    <property type="evidence" value="ECO:0007669"/>
    <property type="project" value="UniProtKB-KW"/>
</dbReference>
<dbReference type="InterPro" id="IPR035461">
    <property type="entry name" value="GmhA/DiaA"/>
</dbReference>
<dbReference type="AlphaFoldDB" id="A0A432WI27"/>
<dbReference type="InterPro" id="IPR046348">
    <property type="entry name" value="SIS_dom_sf"/>
</dbReference>
<proteinExistence type="predicted"/>
<dbReference type="EMBL" id="PIPM01000005">
    <property type="protein sequence ID" value="RUO33472.1"/>
    <property type="molecule type" value="Genomic_DNA"/>
</dbReference>